<dbReference type="InterPro" id="IPR023561">
    <property type="entry name" value="Carbonic_anhydrase_a-class"/>
</dbReference>
<feature type="region of interest" description="Disordered" evidence="9">
    <location>
        <begin position="282"/>
        <end position="305"/>
    </location>
</feature>
<dbReference type="PROSITE" id="PS51144">
    <property type="entry name" value="ALPHA_CA_2"/>
    <property type="match status" value="1"/>
</dbReference>
<dbReference type="InterPro" id="IPR013087">
    <property type="entry name" value="Znf_C2H2_type"/>
</dbReference>
<dbReference type="PROSITE" id="PS00028">
    <property type="entry name" value="ZINC_FINGER_C2H2_1"/>
    <property type="match status" value="2"/>
</dbReference>
<evidence type="ECO:0000256" key="9">
    <source>
        <dbReference type="SAM" id="MobiDB-lite"/>
    </source>
</evidence>
<organism evidence="12">
    <name type="scientific">Oppiella nova</name>
    <dbReference type="NCBI Taxonomy" id="334625"/>
    <lineage>
        <taxon>Eukaryota</taxon>
        <taxon>Metazoa</taxon>
        <taxon>Ecdysozoa</taxon>
        <taxon>Arthropoda</taxon>
        <taxon>Chelicerata</taxon>
        <taxon>Arachnida</taxon>
        <taxon>Acari</taxon>
        <taxon>Acariformes</taxon>
        <taxon>Sarcoptiformes</taxon>
        <taxon>Oribatida</taxon>
        <taxon>Brachypylina</taxon>
        <taxon>Oppioidea</taxon>
        <taxon>Oppiidae</taxon>
        <taxon>Oppiella</taxon>
    </lineage>
</organism>
<keyword evidence="6" id="KW-0456">Lyase</keyword>
<sequence>MQPMSVSHEEPGGIPVNTSTMNSIVTQIKDKSFLPEFIKMIDKELDQTYGNTDCVDHYSEYFVKDRQNGRQNYRCTQGICTFSTNKSSIAVRHVRRHINQKPYKCWLQDCNQCFYQKCELRVHLIRHLEDKPFKCTESDCGKSYTNRKALSLHLKRHSKPNGLFVCDVENDCRKEFVVQWLLNKHKKDKHNITANGSAPPPVPLIAHPKRVSQSLDIQPKAKPNLKTNALKSKPILVVKTSSIRKNHLKSEMVSNLSSKSANFGFEEVIKYVLTSCRGPQTHDSIPQTSVGTAEPKTSPEKPCVESKPLMPMNANCFPSKQMTTDLFGKCVEIIESFVEINRISTIESSDQFLFKWFDSEFTSDTIDGIVEHISQHISIHLTQNQKEWDLHFAACNGRHGSPINIDTTKVQIDSNLKITFHNYDIGFHRSTAQNNGHTVRVFLRPNPKNEEMPYISGEAVNNNVYILDSFHFHWGFDEFKGSEHSVNNVFRSAELHLVHWNSIYDNMTNAIEKEDGLVVVTVFVESKIIADFGVIHVKSHNPVMRAIIDVLPHIHEFGSNVHLKVPIHLRDLLPKDKDLFYKYMGSLTTPPCSESAEFIVFVDPIYITSSQVPLYSSYLSHNNR</sequence>
<dbReference type="InterPro" id="IPR036398">
    <property type="entry name" value="CA_dom_sf"/>
</dbReference>
<dbReference type="GO" id="GO:0008270">
    <property type="term" value="F:zinc ion binding"/>
    <property type="evidence" value="ECO:0007669"/>
    <property type="project" value="UniProtKB-KW"/>
</dbReference>
<dbReference type="EMBL" id="CAJPVJ010000147">
    <property type="protein sequence ID" value="CAG2161466.1"/>
    <property type="molecule type" value="Genomic_DNA"/>
</dbReference>
<evidence type="ECO:0000256" key="8">
    <source>
        <dbReference type="PROSITE-ProRule" id="PRU00042"/>
    </source>
</evidence>
<dbReference type="EC" id="4.2.1.1" evidence="3"/>
<accession>A0A7R9LA44</accession>
<feature type="domain" description="Alpha-carbonic anhydrase" evidence="11">
    <location>
        <begin position="375"/>
        <end position="624"/>
    </location>
</feature>
<feature type="domain" description="C2H2-type" evidence="10">
    <location>
        <begin position="133"/>
        <end position="162"/>
    </location>
</feature>
<dbReference type="Pfam" id="PF00096">
    <property type="entry name" value="zf-C2H2"/>
    <property type="match status" value="1"/>
</dbReference>
<evidence type="ECO:0000313" key="13">
    <source>
        <dbReference type="Proteomes" id="UP000728032"/>
    </source>
</evidence>
<feature type="compositionally biased region" description="Polar residues" evidence="9">
    <location>
        <begin position="282"/>
        <end position="291"/>
    </location>
</feature>
<proteinExistence type="inferred from homology"/>
<evidence type="ECO:0000256" key="3">
    <source>
        <dbReference type="ARBA" id="ARBA00012925"/>
    </source>
</evidence>
<dbReference type="Pfam" id="PF00194">
    <property type="entry name" value="Carb_anhydrase"/>
    <property type="match status" value="1"/>
</dbReference>
<dbReference type="SUPFAM" id="SSF57667">
    <property type="entry name" value="beta-beta-alpha zinc fingers"/>
    <property type="match status" value="2"/>
</dbReference>
<evidence type="ECO:0000256" key="2">
    <source>
        <dbReference type="ARBA" id="ARBA00010718"/>
    </source>
</evidence>
<keyword evidence="5" id="KW-0862">Zinc</keyword>
<evidence type="ECO:0000259" key="10">
    <source>
        <dbReference type="PROSITE" id="PS50157"/>
    </source>
</evidence>
<dbReference type="InterPro" id="IPR036236">
    <property type="entry name" value="Znf_C2H2_sf"/>
</dbReference>
<dbReference type="InterPro" id="IPR001148">
    <property type="entry name" value="CA_dom"/>
</dbReference>
<gene>
    <name evidence="12" type="ORF">ONB1V03_LOCUS1073</name>
</gene>
<comment type="catalytic activity">
    <reaction evidence="7">
        <text>hydrogencarbonate + H(+) = CO2 + H2O</text>
        <dbReference type="Rhea" id="RHEA:10748"/>
        <dbReference type="ChEBI" id="CHEBI:15377"/>
        <dbReference type="ChEBI" id="CHEBI:15378"/>
        <dbReference type="ChEBI" id="CHEBI:16526"/>
        <dbReference type="ChEBI" id="CHEBI:17544"/>
        <dbReference type="EC" id="4.2.1.1"/>
    </reaction>
</comment>
<dbReference type="AlphaFoldDB" id="A0A7R9LA44"/>
<dbReference type="SUPFAM" id="SSF51069">
    <property type="entry name" value="Carbonic anhydrase"/>
    <property type="match status" value="1"/>
</dbReference>
<dbReference type="SMART" id="SM01057">
    <property type="entry name" value="Carb_anhydrase"/>
    <property type="match status" value="1"/>
</dbReference>
<evidence type="ECO:0000259" key="11">
    <source>
        <dbReference type="PROSITE" id="PS51144"/>
    </source>
</evidence>
<keyword evidence="8" id="KW-0863">Zinc-finger</keyword>
<dbReference type="OrthoDB" id="6505958at2759"/>
<dbReference type="PANTHER" id="PTHR18952">
    <property type="entry name" value="CARBONIC ANHYDRASE"/>
    <property type="match status" value="1"/>
</dbReference>
<evidence type="ECO:0000256" key="7">
    <source>
        <dbReference type="ARBA" id="ARBA00048348"/>
    </source>
</evidence>
<comment type="cofactor">
    <cofactor evidence="1">
        <name>Zn(2+)</name>
        <dbReference type="ChEBI" id="CHEBI:29105"/>
    </cofactor>
</comment>
<evidence type="ECO:0000256" key="4">
    <source>
        <dbReference type="ARBA" id="ARBA00022723"/>
    </source>
</evidence>
<feature type="domain" description="C2H2-type" evidence="10">
    <location>
        <begin position="73"/>
        <end position="102"/>
    </location>
</feature>
<evidence type="ECO:0000256" key="1">
    <source>
        <dbReference type="ARBA" id="ARBA00001947"/>
    </source>
</evidence>
<dbReference type="PROSITE" id="PS50157">
    <property type="entry name" value="ZINC_FINGER_C2H2_2"/>
    <property type="match status" value="3"/>
</dbReference>
<dbReference type="EMBL" id="OC914972">
    <property type="protein sequence ID" value="CAD7637877.1"/>
    <property type="molecule type" value="Genomic_DNA"/>
</dbReference>
<reference evidence="12" key="1">
    <citation type="submission" date="2020-11" db="EMBL/GenBank/DDBJ databases">
        <authorList>
            <person name="Tran Van P."/>
        </authorList>
    </citation>
    <scope>NUCLEOTIDE SEQUENCE</scope>
</reference>
<dbReference type="CDD" id="cd00326">
    <property type="entry name" value="alpha_CA"/>
    <property type="match status" value="1"/>
</dbReference>
<dbReference type="GO" id="GO:0005737">
    <property type="term" value="C:cytoplasm"/>
    <property type="evidence" value="ECO:0007669"/>
    <property type="project" value="TreeGrafter"/>
</dbReference>
<name>A0A7R9LA44_9ACAR</name>
<keyword evidence="4" id="KW-0479">Metal-binding</keyword>
<dbReference type="Gene3D" id="3.30.160.60">
    <property type="entry name" value="Classic Zinc Finger"/>
    <property type="match status" value="2"/>
</dbReference>
<dbReference type="SMART" id="SM00355">
    <property type="entry name" value="ZnF_C2H2"/>
    <property type="match status" value="4"/>
</dbReference>
<feature type="domain" description="C2H2-type" evidence="10">
    <location>
        <begin position="103"/>
        <end position="132"/>
    </location>
</feature>
<comment type="similarity">
    <text evidence="2">Belongs to the alpha-carbonic anhydrase family.</text>
</comment>
<evidence type="ECO:0000256" key="6">
    <source>
        <dbReference type="ARBA" id="ARBA00023239"/>
    </source>
</evidence>
<dbReference type="GO" id="GO:0004089">
    <property type="term" value="F:carbonate dehydratase activity"/>
    <property type="evidence" value="ECO:0007669"/>
    <property type="project" value="UniProtKB-EC"/>
</dbReference>
<dbReference type="Proteomes" id="UP000728032">
    <property type="component" value="Unassembled WGS sequence"/>
</dbReference>
<dbReference type="PANTHER" id="PTHR18952:SF141">
    <property type="entry name" value="CARBONIC ANHYDRASE"/>
    <property type="match status" value="1"/>
</dbReference>
<evidence type="ECO:0000313" key="12">
    <source>
        <dbReference type="EMBL" id="CAD7637877.1"/>
    </source>
</evidence>
<dbReference type="Gene3D" id="3.10.200.10">
    <property type="entry name" value="Alpha carbonic anhydrase"/>
    <property type="match status" value="1"/>
</dbReference>
<evidence type="ECO:0000256" key="5">
    <source>
        <dbReference type="ARBA" id="ARBA00022833"/>
    </source>
</evidence>
<keyword evidence="13" id="KW-1185">Reference proteome</keyword>
<protein>
    <recommendedName>
        <fullName evidence="3">carbonic anhydrase</fullName>
        <ecNumber evidence="3">4.2.1.1</ecNumber>
    </recommendedName>
</protein>